<gene>
    <name evidence="2" type="ORF">LFTS_00924</name>
</gene>
<accession>A0A2I2MF17</accession>
<dbReference type="SUPFAM" id="SSF54427">
    <property type="entry name" value="NTF2-like"/>
    <property type="match status" value="1"/>
</dbReference>
<organism evidence="2">
    <name type="scientific">Leptospirillum ferriphilum</name>
    <dbReference type="NCBI Taxonomy" id="178606"/>
    <lineage>
        <taxon>Bacteria</taxon>
        <taxon>Pseudomonadati</taxon>
        <taxon>Nitrospirota</taxon>
        <taxon>Nitrospiria</taxon>
        <taxon>Nitrospirales</taxon>
        <taxon>Nitrospiraceae</taxon>
        <taxon>Leptospirillum</taxon>
    </lineage>
</organism>
<dbReference type="OrthoDB" id="9787970at2"/>
<sequence>MKEKFNPGRMLRSPRERLGGYSFLSRLMNKVRLHDKGVLPDEYHPNLLSQSERTFDGRFLQFTGISPEALKTAILSSKDDGVVLEWVRRNANPRSQEEIELWSDSCEKTLSIPTPERIAMRAGSYPKVAKDLGLFLLGSINPCDMIDFDEGRISEEEVRTRYEKCLRMESRPPFPPFTKETAMLKVRMAEDAWNSRSPERVAMAYTHDSVWRNRSEFFSGRPEIVLFLQRKWNKELDYRLIKDLWAFEGSRISVRFAYEWHDDSGQWYRSYGNENWMFSENGLMCRRIASINDLPISESSRMFHWKAGPRPLEHPGLEELHF</sequence>
<dbReference type="Pfam" id="PF16798">
    <property type="entry name" value="DUF5069"/>
    <property type="match status" value="1"/>
</dbReference>
<dbReference type="InterPro" id="IPR031849">
    <property type="entry name" value="DUF5069"/>
</dbReference>
<feature type="domain" description="DUF5069" evidence="1">
    <location>
        <begin position="10"/>
        <end position="152"/>
    </location>
</feature>
<protein>
    <recommendedName>
        <fullName evidence="1">DUF5069 domain-containing protein</fullName>
    </recommendedName>
</protein>
<dbReference type="InterPro" id="IPR009783">
    <property type="entry name" value="DUF1348"/>
</dbReference>
<dbReference type="Gene3D" id="3.10.450.50">
    <property type="match status" value="1"/>
</dbReference>
<name>A0A2I2MF17_9BACT</name>
<dbReference type="EMBL" id="LT966316">
    <property type="protein sequence ID" value="SOU92297.1"/>
    <property type="molecule type" value="Genomic_DNA"/>
</dbReference>
<dbReference type="PANTHER" id="PTHR31757:SF0">
    <property type="entry name" value="SLL0781 PROTEIN"/>
    <property type="match status" value="1"/>
</dbReference>
<dbReference type="PANTHER" id="PTHR31757">
    <property type="entry name" value="SLL0781 PROTEIN"/>
    <property type="match status" value="1"/>
</dbReference>
<dbReference type="AlphaFoldDB" id="A0A2I2MF17"/>
<proteinExistence type="predicted"/>
<dbReference type="Pfam" id="PF07080">
    <property type="entry name" value="DUF1348"/>
    <property type="match status" value="1"/>
</dbReference>
<dbReference type="InterPro" id="IPR032710">
    <property type="entry name" value="NTF2-like_dom_sf"/>
</dbReference>
<reference evidence="2" key="1">
    <citation type="submission" date="2017-12" db="EMBL/GenBank/DDBJ databases">
        <authorList>
            <consortium name="SysMetEx"/>
        </authorList>
    </citation>
    <scope>NUCLEOTIDE SEQUENCE</scope>
    <source>
        <strain evidence="2">Pb_238</strain>
    </source>
</reference>
<evidence type="ECO:0000313" key="2">
    <source>
        <dbReference type="EMBL" id="SOU92297.1"/>
    </source>
</evidence>
<evidence type="ECO:0000259" key="1">
    <source>
        <dbReference type="Pfam" id="PF16798"/>
    </source>
</evidence>